<protein>
    <submittedName>
        <fullName evidence="1">Uncharacterized protein</fullName>
    </submittedName>
</protein>
<reference evidence="2" key="1">
    <citation type="journal article" date="2011" name="Proc. Natl. Acad. Sci. U.S.A.">
        <title>Obligate biotrophy features unraveled by the genomic analysis of rust fungi.</title>
        <authorList>
            <person name="Duplessis S."/>
            <person name="Cuomo C.A."/>
            <person name="Lin Y.-C."/>
            <person name="Aerts A."/>
            <person name="Tisserant E."/>
            <person name="Veneault-Fourrey C."/>
            <person name="Joly D.L."/>
            <person name="Hacquard S."/>
            <person name="Amselem J."/>
            <person name="Cantarel B.L."/>
            <person name="Chiu R."/>
            <person name="Coutinho P.M."/>
            <person name="Feau N."/>
            <person name="Field M."/>
            <person name="Frey P."/>
            <person name="Gelhaye E."/>
            <person name="Goldberg J."/>
            <person name="Grabherr M.G."/>
            <person name="Kodira C.D."/>
            <person name="Kohler A."/>
            <person name="Kuees U."/>
            <person name="Lindquist E.A."/>
            <person name="Lucas S.M."/>
            <person name="Mago R."/>
            <person name="Mauceli E."/>
            <person name="Morin E."/>
            <person name="Murat C."/>
            <person name="Pangilinan J.L."/>
            <person name="Park R."/>
            <person name="Pearson M."/>
            <person name="Quesneville H."/>
            <person name="Rouhier N."/>
            <person name="Sakthikumar S."/>
            <person name="Salamov A.A."/>
            <person name="Schmutz J."/>
            <person name="Selles B."/>
            <person name="Shapiro H."/>
            <person name="Tanguay P."/>
            <person name="Tuskan G.A."/>
            <person name="Henrissat B."/>
            <person name="Van de Peer Y."/>
            <person name="Rouze P."/>
            <person name="Ellis J.G."/>
            <person name="Dodds P.N."/>
            <person name="Schein J.E."/>
            <person name="Zhong S."/>
            <person name="Hamelin R.C."/>
            <person name="Grigoriev I.V."/>
            <person name="Szabo L.J."/>
            <person name="Martin F."/>
        </authorList>
    </citation>
    <scope>NUCLEOTIDE SEQUENCE [LARGE SCALE GENOMIC DNA]</scope>
    <source>
        <strain evidence="2">98AG31 / pathotype 3-4-7</strain>
    </source>
</reference>
<dbReference type="GeneID" id="18925262"/>
<keyword evidence="2" id="KW-1185">Reference proteome</keyword>
<name>F4SCP3_MELLP</name>
<dbReference type="AlphaFoldDB" id="F4SCP3"/>
<sequence length="100" mass="11129">MPPKNRFPKDLSTDTKGMGVIKFNIERLQGLTDATGGIPSVNQIKGHPLTIQPELNNASECELKIVDYPEDVKQSRSVNSLVGVFWDSITFSPEKSKNFH</sequence>
<dbReference type="Proteomes" id="UP000001072">
    <property type="component" value="Unassembled WGS sequence"/>
</dbReference>
<evidence type="ECO:0000313" key="1">
    <source>
        <dbReference type="EMBL" id="EGF97579.1"/>
    </source>
</evidence>
<accession>F4SCP3</accession>
<dbReference type="HOGENOM" id="CLU_2306721_0_0_1"/>
<gene>
    <name evidence="1" type="ORF">MELLADRAFT_114226</name>
</gene>
<dbReference type="RefSeq" id="XP_007419147.1">
    <property type="nucleotide sequence ID" value="XM_007419085.1"/>
</dbReference>
<dbReference type="EMBL" id="GL883215">
    <property type="protein sequence ID" value="EGF97579.1"/>
    <property type="molecule type" value="Genomic_DNA"/>
</dbReference>
<evidence type="ECO:0000313" key="2">
    <source>
        <dbReference type="Proteomes" id="UP000001072"/>
    </source>
</evidence>
<dbReference type="KEGG" id="mlr:MELLADRAFT_114226"/>
<proteinExistence type="predicted"/>
<organism evidence="2">
    <name type="scientific">Melampsora larici-populina (strain 98AG31 / pathotype 3-4-7)</name>
    <name type="common">Poplar leaf rust fungus</name>
    <dbReference type="NCBI Taxonomy" id="747676"/>
    <lineage>
        <taxon>Eukaryota</taxon>
        <taxon>Fungi</taxon>
        <taxon>Dikarya</taxon>
        <taxon>Basidiomycota</taxon>
        <taxon>Pucciniomycotina</taxon>
        <taxon>Pucciniomycetes</taxon>
        <taxon>Pucciniales</taxon>
        <taxon>Melampsoraceae</taxon>
        <taxon>Melampsora</taxon>
    </lineage>
</organism>
<dbReference type="InParanoid" id="F4SCP3"/>
<dbReference type="VEuPathDB" id="FungiDB:MELLADRAFT_114226"/>